<proteinExistence type="inferred from homology"/>
<evidence type="ECO:0000256" key="2">
    <source>
        <dbReference type="ARBA" id="ARBA00022670"/>
    </source>
</evidence>
<dbReference type="SUPFAM" id="SSF54001">
    <property type="entry name" value="Cysteine proteinases"/>
    <property type="match status" value="1"/>
</dbReference>
<dbReference type="GO" id="GO:0006508">
    <property type="term" value="P:proteolysis"/>
    <property type="evidence" value="ECO:0007669"/>
    <property type="project" value="UniProtKB-KW"/>
</dbReference>
<feature type="compositionally biased region" description="Basic and acidic residues" evidence="4">
    <location>
        <begin position="307"/>
        <end position="323"/>
    </location>
</feature>
<dbReference type="PANTHER" id="PTHR33018:SF34">
    <property type="entry name" value="OS02G0472350 PROTEIN"/>
    <property type="match status" value="1"/>
</dbReference>
<name>A0AAD5ZER1_9POAL</name>
<feature type="region of interest" description="Disordered" evidence="4">
    <location>
        <begin position="1"/>
        <end position="33"/>
    </location>
</feature>
<evidence type="ECO:0000313" key="7">
    <source>
        <dbReference type="Proteomes" id="UP001210211"/>
    </source>
</evidence>
<dbReference type="GO" id="GO:0008234">
    <property type="term" value="F:cysteine-type peptidase activity"/>
    <property type="evidence" value="ECO:0007669"/>
    <property type="project" value="InterPro"/>
</dbReference>
<dbReference type="PANTHER" id="PTHR33018">
    <property type="entry name" value="OS10G0338966 PROTEIN-RELATED"/>
    <property type="match status" value="1"/>
</dbReference>
<evidence type="ECO:0000313" key="6">
    <source>
        <dbReference type="EMBL" id="KAJ3696527.1"/>
    </source>
</evidence>
<keyword evidence="7" id="KW-1185">Reference proteome</keyword>
<comment type="similarity">
    <text evidence="1">Belongs to the peptidase C48 family.</text>
</comment>
<dbReference type="InterPro" id="IPR038765">
    <property type="entry name" value="Papain-like_cys_pep_sf"/>
</dbReference>
<dbReference type="Gene3D" id="3.40.395.10">
    <property type="entry name" value="Adenoviral Proteinase, Chain A"/>
    <property type="match status" value="1"/>
</dbReference>
<feature type="domain" description="Ubiquitin-like protease family profile" evidence="5">
    <location>
        <begin position="357"/>
        <end position="555"/>
    </location>
</feature>
<evidence type="ECO:0000256" key="3">
    <source>
        <dbReference type="ARBA" id="ARBA00022801"/>
    </source>
</evidence>
<keyword evidence="3" id="KW-0378">Hydrolase</keyword>
<gene>
    <name evidence="6" type="ORF">LUZ61_000232</name>
</gene>
<organism evidence="6 7">
    <name type="scientific">Rhynchospora tenuis</name>
    <dbReference type="NCBI Taxonomy" id="198213"/>
    <lineage>
        <taxon>Eukaryota</taxon>
        <taxon>Viridiplantae</taxon>
        <taxon>Streptophyta</taxon>
        <taxon>Embryophyta</taxon>
        <taxon>Tracheophyta</taxon>
        <taxon>Spermatophyta</taxon>
        <taxon>Magnoliopsida</taxon>
        <taxon>Liliopsida</taxon>
        <taxon>Poales</taxon>
        <taxon>Cyperaceae</taxon>
        <taxon>Cyperoideae</taxon>
        <taxon>Rhynchosporeae</taxon>
        <taxon>Rhynchospora</taxon>
    </lineage>
</organism>
<reference evidence="6 7" key="1">
    <citation type="journal article" date="2022" name="Cell">
        <title>Repeat-based holocentromeres influence genome architecture and karyotype evolution.</title>
        <authorList>
            <person name="Hofstatter P.G."/>
            <person name="Thangavel G."/>
            <person name="Lux T."/>
            <person name="Neumann P."/>
            <person name="Vondrak T."/>
            <person name="Novak P."/>
            <person name="Zhang M."/>
            <person name="Costa L."/>
            <person name="Castellani M."/>
            <person name="Scott A."/>
            <person name="Toegelov H."/>
            <person name="Fuchs J."/>
            <person name="Mata-Sucre Y."/>
            <person name="Dias Y."/>
            <person name="Vanzela A.L.L."/>
            <person name="Huettel B."/>
            <person name="Almeida C.C.S."/>
            <person name="Simkova H."/>
            <person name="Souza G."/>
            <person name="Pedrosa-Harand A."/>
            <person name="Macas J."/>
            <person name="Mayer K.F.X."/>
            <person name="Houben A."/>
            <person name="Marques A."/>
        </authorList>
    </citation>
    <scope>NUCLEOTIDE SEQUENCE [LARGE SCALE GENOMIC DNA]</scope>
    <source>
        <strain evidence="6">RhyTen1mFocal</strain>
    </source>
</reference>
<keyword evidence="2" id="KW-0645">Protease</keyword>
<feature type="compositionally biased region" description="Acidic residues" evidence="4">
    <location>
        <begin position="14"/>
        <end position="23"/>
    </location>
</feature>
<evidence type="ECO:0000259" key="5">
    <source>
        <dbReference type="PROSITE" id="PS50600"/>
    </source>
</evidence>
<dbReference type="AlphaFoldDB" id="A0AAD5ZER1"/>
<sequence length="587" mass="68915">MSSGEERDVNEPTNMEEENDDGESNQKRSRTNMEEFRRMKVAGYPFKITFDAKGVPTGDEQSVAKFSTFCSYIAKLRVPITINSWLRDVSKELKTDLWQEVKENFNIDGETGKKRVISMMGRNHRAYRSRLSDNFIKKPNPNQTKDPWDIYPFSKKEWEEFYRQRTSQEYVEKSKRGMLMKHNWKEPSDTTTIEACRRLPNLTQECSSGSINPKEVLSKAVERPEYYGRTRGSSGWTNMTDLYDRKPRKKGDGGYFTQSQIVEMLDAATARCRVEMRQELSEWLVTNGVQIQPPQFLQTSPQVASVEGKEREKEKEKEKEKGKNVASEASVCSPIELLEKKFVDRLTDAERKVYTLLMFVPKEEQLMEVPHCNPWGTYDEVHFFFNICDVVECFKREPLNISIIKMYSWYWMMELSKGYGFSKLITIWNPEYLPEAKWVGDNIRFNVNYVKKSFLENPECNYFLLPYNQGYHWTVIIINVNKEKIYFIDSLSREDCIQRLAPKPFITTAYKNYKTEKEKKSVRKTRIFDWYELPAPKQKGSTECGYFTMLAIRAILNHVIQLGELPKKIDPVGKPYKKEDSHGLHVW</sequence>
<dbReference type="PROSITE" id="PS50600">
    <property type="entry name" value="ULP_PROTEASE"/>
    <property type="match status" value="1"/>
</dbReference>
<protein>
    <recommendedName>
        <fullName evidence="5">Ubiquitin-like protease family profile domain-containing protein</fullName>
    </recommendedName>
</protein>
<dbReference type="Pfam" id="PF02902">
    <property type="entry name" value="Peptidase_C48"/>
    <property type="match status" value="1"/>
</dbReference>
<dbReference type="Proteomes" id="UP001210211">
    <property type="component" value="Unassembled WGS sequence"/>
</dbReference>
<evidence type="ECO:0000256" key="1">
    <source>
        <dbReference type="ARBA" id="ARBA00005234"/>
    </source>
</evidence>
<accession>A0AAD5ZER1</accession>
<dbReference type="EMBL" id="JAMRDG010000001">
    <property type="protein sequence ID" value="KAJ3696527.1"/>
    <property type="molecule type" value="Genomic_DNA"/>
</dbReference>
<evidence type="ECO:0000256" key="4">
    <source>
        <dbReference type="SAM" id="MobiDB-lite"/>
    </source>
</evidence>
<dbReference type="InterPro" id="IPR003653">
    <property type="entry name" value="Peptidase_C48_C"/>
</dbReference>
<feature type="region of interest" description="Disordered" evidence="4">
    <location>
        <begin position="299"/>
        <end position="325"/>
    </location>
</feature>
<feature type="compositionally biased region" description="Basic and acidic residues" evidence="4">
    <location>
        <begin position="1"/>
        <end position="10"/>
    </location>
</feature>
<comment type="caution">
    <text evidence="6">The sequence shown here is derived from an EMBL/GenBank/DDBJ whole genome shotgun (WGS) entry which is preliminary data.</text>
</comment>